<comment type="subcellular location">
    <subcellularLocation>
        <location evidence="2">Cytoplasm</location>
    </subcellularLocation>
</comment>
<keyword evidence="6" id="KW-0143">Chaperone</keyword>
<accession>A0A1I1JA99</accession>
<dbReference type="GO" id="GO:0003755">
    <property type="term" value="F:peptidyl-prolyl cis-trans isomerase activity"/>
    <property type="evidence" value="ECO:0007669"/>
    <property type="project" value="UniProtKB-UniRule"/>
</dbReference>
<sequence>MSISKNSVVEFHYTLSENQQEIENSHSSAPLSYLHGHNAMLPGLENAIEGKEVDDKFEITLTPEEAYGERQDNLEQRIPLKHLQDGNAGPSKKKAKVWKKGMNAFVETENGRRQVTILKVGKFNADCDLNHPLAGKTLTFAIEINSVRAATEEELTHGHVHGEGGCGH</sequence>
<evidence type="ECO:0000256" key="4">
    <source>
        <dbReference type="ARBA" id="ARBA00022490"/>
    </source>
</evidence>
<evidence type="ECO:0000256" key="1">
    <source>
        <dbReference type="ARBA" id="ARBA00000971"/>
    </source>
</evidence>
<feature type="domain" description="PPIase FKBP-type" evidence="11">
    <location>
        <begin position="6"/>
        <end position="79"/>
    </location>
</feature>
<evidence type="ECO:0000313" key="12">
    <source>
        <dbReference type="EMBL" id="SFC45051.1"/>
    </source>
</evidence>
<dbReference type="EC" id="5.2.1.8" evidence="10"/>
<evidence type="ECO:0000313" key="13">
    <source>
        <dbReference type="Proteomes" id="UP000198862"/>
    </source>
</evidence>
<evidence type="ECO:0000256" key="3">
    <source>
        <dbReference type="ARBA" id="ARBA00006577"/>
    </source>
</evidence>
<dbReference type="PANTHER" id="PTHR47861:SF3">
    <property type="entry name" value="FKBP-TYPE PEPTIDYL-PROLYL CIS-TRANS ISOMERASE SLYD"/>
    <property type="match status" value="1"/>
</dbReference>
<dbReference type="PROSITE" id="PS50059">
    <property type="entry name" value="FKBP_PPIASE"/>
    <property type="match status" value="1"/>
</dbReference>
<dbReference type="PANTHER" id="PTHR47861">
    <property type="entry name" value="FKBP-TYPE PEPTIDYL-PROLYL CIS-TRANS ISOMERASE SLYD"/>
    <property type="match status" value="1"/>
</dbReference>
<evidence type="ECO:0000256" key="5">
    <source>
        <dbReference type="ARBA" id="ARBA00023110"/>
    </source>
</evidence>
<dbReference type="OrthoDB" id="9808891at2"/>
<keyword evidence="5 9" id="KW-0697">Rotamase</keyword>
<comment type="function">
    <text evidence="8">Also involved in hydrogenase metallocenter assembly, probably by participating in the nickel insertion step. This function in hydrogenase biosynthesis requires chaperone activity and the presence of the metal-binding domain, but not PPIase activity.</text>
</comment>
<dbReference type="Pfam" id="PF00254">
    <property type="entry name" value="FKBP_C"/>
    <property type="match status" value="1"/>
</dbReference>
<comment type="catalytic activity">
    <reaction evidence="1 9 10">
        <text>[protein]-peptidylproline (omega=180) = [protein]-peptidylproline (omega=0)</text>
        <dbReference type="Rhea" id="RHEA:16237"/>
        <dbReference type="Rhea" id="RHEA-COMP:10747"/>
        <dbReference type="Rhea" id="RHEA-COMP:10748"/>
        <dbReference type="ChEBI" id="CHEBI:83833"/>
        <dbReference type="ChEBI" id="CHEBI:83834"/>
        <dbReference type="EC" id="5.2.1.8"/>
    </reaction>
</comment>
<evidence type="ECO:0000259" key="11">
    <source>
        <dbReference type="PROSITE" id="PS50059"/>
    </source>
</evidence>
<dbReference type="Gene3D" id="3.10.50.40">
    <property type="match status" value="1"/>
</dbReference>
<evidence type="ECO:0000256" key="10">
    <source>
        <dbReference type="RuleBase" id="RU003915"/>
    </source>
</evidence>
<dbReference type="SUPFAM" id="SSF54534">
    <property type="entry name" value="FKBP-like"/>
    <property type="match status" value="1"/>
</dbReference>
<dbReference type="InterPro" id="IPR001179">
    <property type="entry name" value="PPIase_FKBP_dom"/>
</dbReference>
<dbReference type="Proteomes" id="UP000198862">
    <property type="component" value="Unassembled WGS sequence"/>
</dbReference>
<evidence type="ECO:0000256" key="8">
    <source>
        <dbReference type="ARBA" id="ARBA00037071"/>
    </source>
</evidence>
<evidence type="ECO:0000256" key="6">
    <source>
        <dbReference type="ARBA" id="ARBA00023186"/>
    </source>
</evidence>
<organism evidence="12 13">
    <name type="scientific">Pseudoalteromonas denitrificans DSM 6059</name>
    <dbReference type="NCBI Taxonomy" id="1123010"/>
    <lineage>
        <taxon>Bacteria</taxon>
        <taxon>Pseudomonadati</taxon>
        <taxon>Pseudomonadota</taxon>
        <taxon>Gammaproteobacteria</taxon>
        <taxon>Alteromonadales</taxon>
        <taxon>Pseudoalteromonadaceae</taxon>
        <taxon>Pseudoalteromonas</taxon>
    </lineage>
</organism>
<dbReference type="STRING" id="1123010.SAMN02745724_01700"/>
<reference evidence="12 13" key="1">
    <citation type="submission" date="2016-10" db="EMBL/GenBank/DDBJ databases">
        <authorList>
            <person name="de Groot N.N."/>
        </authorList>
    </citation>
    <scope>NUCLEOTIDE SEQUENCE [LARGE SCALE GENOMIC DNA]</scope>
    <source>
        <strain evidence="12 13">DSM 6059</strain>
    </source>
</reference>
<keyword evidence="7 9" id="KW-0413">Isomerase</keyword>
<evidence type="ECO:0000256" key="2">
    <source>
        <dbReference type="ARBA" id="ARBA00004496"/>
    </source>
</evidence>
<keyword evidence="4" id="KW-0963">Cytoplasm</keyword>
<dbReference type="AlphaFoldDB" id="A0A1I1JA99"/>
<protein>
    <recommendedName>
        <fullName evidence="10">Peptidyl-prolyl cis-trans isomerase</fullName>
        <ecNumber evidence="10">5.2.1.8</ecNumber>
    </recommendedName>
</protein>
<gene>
    <name evidence="12" type="ORF">SAMN02745724_01700</name>
</gene>
<keyword evidence="13" id="KW-1185">Reference proteome</keyword>
<comment type="similarity">
    <text evidence="3 10">Belongs to the FKBP-type PPIase family.</text>
</comment>
<dbReference type="GO" id="GO:0042026">
    <property type="term" value="P:protein refolding"/>
    <property type="evidence" value="ECO:0007669"/>
    <property type="project" value="UniProtKB-ARBA"/>
</dbReference>
<dbReference type="GO" id="GO:0005737">
    <property type="term" value="C:cytoplasm"/>
    <property type="evidence" value="ECO:0007669"/>
    <property type="project" value="UniProtKB-SubCell"/>
</dbReference>
<evidence type="ECO:0000256" key="9">
    <source>
        <dbReference type="PROSITE-ProRule" id="PRU00277"/>
    </source>
</evidence>
<dbReference type="InterPro" id="IPR046357">
    <property type="entry name" value="PPIase_dom_sf"/>
</dbReference>
<evidence type="ECO:0000256" key="7">
    <source>
        <dbReference type="ARBA" id="ARBA00023235"/>
    </source>
</evidence>
<dbReference type="EMBL" id="FOLO01000009">
    <property type="protein sequence ID" value="SFC45051.1"/>
    <property type="molecule type" value="Genomic_DNA"/>
</dbReference>
<name>A0A1I1JA99_9GAMM</name>
<dbReference type="RefSeq" id="WP_091982723.1">
    <property type="nucleotide sequence ID" value="NZ_FOLO01000009.1"/>
</dbReference>
<proteinExistence type="inferred from homology"/>